<organism evidence="2">
    <name type="scientific">Ditylum brightwellii</name>
    <dbReference type="NCBI Taxonomy" id="49249"/>
    <lineage>
        <taxon>Eukaryota</taxon>
        <taxon>Sar</taxon>
        <taxon>Stramenopiles</taxon>
        <taxon>Ochrophyta</taxon>
        <taxon>Bacillariophyta</taxon>
        <taxon>Mediophyceae</taxon>
        <taxon>Lithodesmiophycidae</taxon>
        <taxon>Lithodesmiales</taxon>
        <taxon>Lithodesmiaceae</taxon>
        <taxon>Ditylum</taxon>
    </lineage>
</organism>
<dbReference type="EMBL" id="HBNS01026147">
    <property type="protein sequence ID" value="CAE4618103.1"/>
    <property type="molecule type" value="Transcribed_RNA"/>
</dbReference>
<evidence type="ECO:0008006" key="3">
    <source>
        <dbReference type="Google" id="ProtNLM"/>
    </source>
</evidence>
<evidence type="ECO:0000256" key="1">
    <source>
        <dbReference type="SAM" id="MobiDB-lite"/>
    </source>
</evidence>
<dbReference type="GO" id="GO:0008967">
    <property type="term" value="F:phosphoglycolate phosphatase activity"/>
    <property type="evidence" value="ECO:0007669"/>
    <property type="project" value="TreeGrafter"/>
</dbReference>
<reference evidence="2" key="1">
    <citation type="submission" date="2021-01" db="EMBL/GenBank/DDBJ databases">
        <authorList>
            <person name="Corre E."/>
            <person name="Pelletier E."/>
            <person name="Niang G."/>
            <person name="Scheremetjew M."/>
            <person name="Finn R."/>
            <person name="Kale V."/>
            <person name="Holt S."/>
            <person name="Cochrane G."/>
            <person name="Meng A."/>
            <person name="Brown T."/>
            <person name="Cohen L."/>
        </authorList>
    </citation>
    <scope>NUCLEOTIDE SEQUENCE</scope>
    <source>
        <strain evidence="2">GSO104</strain>
    </source>
</reference>
<dbReference type="CDD" id="cd01427">
    <property type="entry name" value="HAD_like"/>
    <property type="match status" value="1"/>
</dbReference>
<gene>
    <name evidence="2" type="ORF">DBRI00130_LOCUS20613</name>
</gene>
<sequence>MKVPSSASTSPSMIVFDKDGTLGNCTQSLYVWVERMADSIVTELIKNGMRNQSHKEHLLSIFYSAVGFDSANNKLVDSSECILSSGTWQQVLEVTISCIRDYIPNAHEKVTHWHETMGDIHAKDEPLVSNLEALMNCLKAQGFTIAICTSDDRKATNFCMKNWNIAHLVDYSICGDEVKEAKPSSYPLQQLCQIANVSADQCVVVGDTSADVGMGLNGNAGLVIGVLTGSSTADYLLDAGADLVIPNVCYLPRILGGSRLRRGGSDLTKDTSSMKSHSSSDSLVSDDGRGP</sequence>
<dbReference type="AlphaFoldDB" id="A0A7S4RLL1"/>
<feature type="compositionally biased region" description="Low complexity" evidence="1">
    <location>
        <begin position="270"/>
        <end position="285"/>
    </location>
</feature>
<proteinExistence type="predicted"/>
<dbReference type="InterPro" id="IPR023214">
    <property type="entry name" value="HAD_sf"/>
</dbReference>
<feature type="region of interest" description="Disordered" evidence="1">
    <location>
        <begin position="265"/>
        <end position="291"/>
    </location>
</feature>
<accession>A0A7S4RLL1</accession>
<dbReference type="PANTHER" id="PTHR43434">
    <property type="entry name" value="PHOSPHOGLYCOLATE PHOSPHATASE"/>
    <property type="match status" value="1"/>
</dbReference>
<dbReference type="Pfam" id="PF00702">
    <property type="entry name" value="Hydrolase"/>
    <property type="match status" value="1"/>
</dbReference>
<dbReference type="SUPFAM" id="SSF56784">
    <property type="entry name" value="HAD-like"/>
    <property type="match status" value="1"/>
</dbReference>
<dbReference type="PRINTS" id="PR00413">
    <property type="entry name" value="HADHALOGNASE"/>
</dbReference>
<evidence type="ECO:0000313" key="2">
    <source>
        <dbReference type="EMBL" id="CAE4618103.1"/>
    </source>
</evidence>
<dbReference type="InterPro" id="IPR050155">
    <property type="entry name" value="HAD-like_hydrolase_sf"/>
</dbReference>
<dbReference type="InterPro" id="IPR036412">
    <property type="entry name" value="HAD-like_sf"/>
</dbReference>
<dbReference type="InterPro" id="IPR006439">
    <property type="entry name" value="HAD-SF_hydro_IA"/>
</dbReference>
<dbReference type="GO" id="GO:0006281">
    <property type="term" value="P:DNA repair"/>
    <property type="evidence" value="ECO:0007669"/>
    <property type="project" value="TreeGrafter"/>
</dbReference>
<protein>
    <recommendedName>
        <fullName evidence="3">Phosphoglycolate phosphatase</fullName>
    </recommendedName>
</protein>
<dbReference type="SFLD" id="SFLDS00003">
    <property type="entry name" value="Haloacid_Dehalogenase"/>
    <property type="match status" value="1"/>
</dbReference>
<name>A0A7S4RLL1_9STRA</name>
<dbReference type="PANTHER" id="PTHR43434:SF22">
    <property type="entry name" value="PHOSPHOGLYCOLATE PHOSPHATASE"/>
    <property type="match status" value="1"/>
</dbReference>
<dbReference type="SFLD" id="SFLDG01129">
    <property type="entry name" value="C1.5:_HAD__Beta-PGM__Phosphata"/>
    <property type="match status" value="1"/>
</dbReference>
<dbReference type="Gene3D" id="3.40.50.1000">
    <property type="entry name" value="HAD superfamily/HAD-like"/>
    <property type="match status" value="1"/>
</dbReference>